<dbReference type="GO" id="GO:0043041">
    <property type="term" value="P:amino acid activation for nonribosomal peptide biosynthetic process"/>
    <property type="evidence" value="ECO:0007669"/>
    <property type="project" value="TreeGrafter"/>
</dbReference>
<name>H6D590_9ACTN</name>
<evidence type="ECO:0000256" key="3">
    <source>
        <dbReference type="ARBA" id="ARBA00022553"/>
    </source>
</evidence>
<protein>
    <submittedName>
        <fullName evidence="6">Putative peptide synthetase</fullName>
    </submittedName>
</protein>
<dbReference type="InterPro" id="IPR036736">
    <property type="entry name" value="ACP-like_sf"/>
</dbReference>
<dbReference type="GO" id="GO:0008610">
    <property type="term" value="P:lipid biosynthetic process"/>
    <property type="evidence" value="ECO:0007669"/>
    <property type="project" value="UniProtKB-ARBA"/>
</dbReference>
<evidence type="ECO:0000256" key="1">
    <source>
        <dbReference type="ARBA" id="ARBA00001957"/>
    </source>
</evidence>
<dbReference type="Pfam" id="PF00550">
    <property type="entry name" value="PP-binding"/>
    <property type="match status" value="1"/>
</dbReference>
<evidence type="ECO:0000256" key="2">
    <source>
        <dbReference type="ARBA" id="ARBA00022450"/>
    </source>
</evidence>
<dbReference type="InterPro" id="IPR023213">
    <property type="entry name" value="CAT-like_dom_sf"/>
</dbReference>
<sequence>MIPLSHAQNRLWPADRLGTGHEACHLPLVLRHSGPLDVRALRLALTDLVARHEILRTVFPERAGVPYQQILTEAPLPLPVEESGEERLTEDLRRVSAEPFDLRTGIPLRAHLFSLPGGSHVLLVVLHRIAADEDSLSLLLTGLREAYAARREGAPPSWKPLPVQYADFALWQREVLGDLRDPDSLLSRQLGEWSTALAGLPQRLTLPADRPGPARWESPAGCVRFKVGAALHRDLLDLGRGSRATLFMVLHAALAALLTSLGAGEDIPVGSPVTGRADEVLEGVVGCFTNTLVIRSDTADKPSFRELLARVRERVLFAYAHGDVPFDLLAEEIAPASAAARAPLVQVLLSLRTERAQEPAGEPEFTREEPARRTAPAELDLAFTQRRAGDGTPQGMTAVLTYAADRFDHPTAQSLAGELHTLLRTAVREPLPPPGTEELLGPEQRGPFATAEAEQPGSRMRRSRRERLGHRREEVAAAPGEGPGEDLCAAAAARARPPATPLESSLCRILAEVLAVEEVEPEDDFFELGGDSLLGMRVLSRVRARLGIELGVCALFDARPPPVSPRPSPAPSRTPPTTTSEATSRPDGSRAGRAPAPEVPPRTSAAPRTDRGAARSLGDVRGGAPVQDEEFTAALPHGLAARLEVVVAVAAEELEPAAGVGDEVLPLVQRVVLGRATAEDHIGLLLGLRHVRALPCADRGRNLPVRPGTAVDRDPLRGRAPGSGGLRAGPRAPLLPRCSRVRSPRIRGPTAVKGPRVLTRTAPRPSGPPRADMAPMKPWPAKVRPASHFRTADTGERGGPAARKLSRSVAQWFRVPSPRGSVSQRWVQSGHWRKTLGPLLLSRYCQCRVQLRPAPQVPQSAP</sequence>
<feature type="region of interest" description="Disordered" evidence="4">
    <location>
        <begin position="355"/>
        <end position="374"/>
    </location>
</feature>
<dbReference type="AlphaFoldDB" id="H6D590"/>
<dbReference type="PROSITE" id="PS50075">
    <property type="entry name" value="CARRIER"/>
    <property type="match status" value="1"/>
</dbReference>
<dbReference type="GO" id="GO:0044550">
    <property type="term" value="P:secondary metabolite biosynthetic process"/>
    <property type="evidence" value="ECO:0007669"/>
    <property type="project" value="TreeGrafter"/>
</dbReference>
<dbReference type="EMBL" id="JN033543">
    <property type="protein sequence ID" value="AEZ53966.1"/>
    <property type="molecule type" value="Genomic_DNA"/>
</dbReference>
<dbReference type="GO" id="GO:0005737">
    <property type="term" value="C:cytoplasm"/>
    <property type="evidence" value="ECO:0007669"/>
    <property type="project" value="TreeGrafter"/>
</dbReference>
<feature type="region of interest" description="Disordered" evidence="4">
    <location>
        <begin position="557"/>
        <end position="623"/>
    </location>
</feature>
<dbReference type="SUPFAM" id="SSF47336">
    <property type="entry name" value="ACP-like"/>
    <property type="match status" value="1"/>
</dbReference>
<feature type="region of interest" description="Disordered" evidence="4">
    <location>
        <begin position="705"/>
        <end position="736"/>
    </location>
</feature>
<dbReference type="Gene3D" id="1.10.1200.10">
    <property type="entry name" value="ACP-like"/>
    <property type="match status" value="1"/>
</dbReference>
<comment type="cofactor">
    <cofactor evidence="1">
        <name>pantetheine 4'-phosphate</name>
        <dbReference type="ChEBI" id="CHEBI:47942"/>
    </cofactor>
</comment>
<dbReference type="GO" id="GO:0031177">
    <property type="term" value="F:phosphopantetheine binding"/>
    <property type="evidence" value="ECO:0007669"/>
    <property type="project" value="InterPro"/>
</dbReference>
<evidence type="ECO:0000313" key="6">
    <source>
        <dbReference type="EMBL" id="AEZ53966.1"/>
    </source>
</evidence>
<dbReference type="InterPro" id="IPR006162">
    <property type="entry name" value="Ppantetheine_attach_site"/>
</dbReference>
<keyword evidence="3" id="KW-0597">Phosphoprotein</keyword>
<dbReference type="GO" id="GO:0003824">
    <property type="term" value="F:catalytic activity"/>
    <property type="evidence" value="ECO:0007669"/>
    <property type="project" value="InterPro"/>
</dbReference>
<organism evidence="6">
    <name type="scientific">Streptomyces albus</name>
    <dbReference type="NCBI Taxonomy" id="1888"/>
    <lineage>
        <taxon>Bacteria</taxon>
        <taxon>Bacillati</taxon>
        <taxon>Actinomycetota</taxon>
        <taxon>Actinomycetes</taxon>
        <taxon>Kitasatosporales</taxon>
        <taxon>Streptomycetaceae</taxon>
        <taxon>Streptomyces</taxon>
    </lineage>
</organism>
<dbReference type="PATRIC" id="fig|1888.11.peg.253"/>
<feature type="compositionally biased region" description="Low complexity" evidence="4">
    <location>
        <begin position="575"/>
        <end position="586"/>
    </location>
</feature>
<dbReference type="Gene3D" id="3.30.559.10">
    <property type="entry name" value="Chloramphenicol acetyltransferase-like domain"/>
    <property type="match status" value="1"/>
</dbReference>
<evidence type="ECO:0000256" key="4">
    <source>
        <dbReference type="SAM" id="MobiDB-lite"/>
    </source>
</evidence>
<dbReference type="PANTHER" id="PTHR45527">
    <property type="entry name" value="NONRIBOSOMAL PEPTIDE SYNTHETASE"/>
    <property type="match status" value="1"/>
</dbReference>
<dbReference type="Gene3D" id="3.30.559.30">
    <property type="entry name" value="Nonribosomal peptide synthetase, condensation domain"/>
    <property type="match status" value="1"/>
</dbReference>
<dbReference type="InterPro" id="IPR001242">
    <property type="entry name" value="Condensation_dom"/>
</dbReference>
<dbReference type="InterPro" id="IPR020806">
    <property type="entry name" value="PKS_PP-bd"/>
</dbReference>
<dbReference type="PROSITE" id="PS00012">
    <property type="entry name" value="PHOSPHOPANTETHEINE"/>
    <property type="match status" value="1"/>
</dbReference>
<reference evidence="6" key="1">
    <citation type="journal article" date="2012" name="Appl. Environ. Microbiol.">
        <title>Cloning and Characterization of the Polyether Salinomycin Biosynthesis Gene Cluster of Streptomyces albus XM211.</title>
        <authorList>
            <person name="Jiang C."/>
            <person name="Wang H."/>
            <person name="Kang Q."/>
            <person name="Liu J."/>
            <person name="Bai L."/>
        </authorList>
    </citation>
    <scope>NUCLEOTIDE SEQUENCE</scope>
    <source>
        <strain evidence="6">XM211</strain>
    </source>
</reference>
<dbReference type="GO" id="GO:0017000">
    <property type="term" value="P:antibiotic biosynthetic process"/>
    <property type="evidence" value="ECO:0007669"/>
    <property type="project" value="UniProtKB-ARBA"/>
</dbReference>
<feature type="compositionally biased region" description="Basic residues" evidence="4">
    <location>
        <begin position="459"/>
        <end position="470"/>
    </location>
</feature>
<feature type="region of interest" description="Disordered" evidence="4">
    <location>
        <begin position="429"/>
        <end position="484"/>
    </location>
</feature>
<proteinExistence type="predicted"/>
<dbReference type="SUPFAM" id="SSF52777">
    <property type="entry name" value="CoA-dependent acyltransferases"/>
    <property type="match status" value="2"/>
</dbReference>
<evidence type="ECO:0000259" key="5">
    <source>
        <dbReference type="PROSITE" id="PS50075"/>
    </source>
</evidence>
<feature type="region of interest" description="Disordered" evidence="4">
    <location>
        <begin position="757"/>
        <end position="780"/>
    </location>
</feature>
<feature type="compositionally biased region" description="Pro residues" evidence="4">
    <location>
        <begin position="559"/>
        <end position="574"/>
    </location>
</feature>
<dbReference type="InterPro" id="IPR009081">
    <property type="entry name" value="PP-bd_ACP"/>
</dbReference>
<feature type="domain" description="Carrier" evidence="5">
    <location>
        <begin position="497"/>
        <end position="572"/>
    </location>
</feature>
<dbReference type="CDD" id="cd19540">
    <property type="entry name" value="LCL_NRPS-like"/>
    <property type="match status" value="1"/>
</dbReference>
<dbReference type="Pfam" id="PF00668">
    <property type="entry name" value="Condensation"/>
    <property type="match status" value="1"/>
</dbReference>
<accession>H6D590</accession>
<dbReference type="SMART" id="SM00823">
    <property type="entry name" value="PKS_PP"/>
    <property type="match status" value="1"/>
</dbReference>
<keyword evidence="2" id="KW-0596">Phosphopantetheine</keyword>
<dbReference type="PANTHER" id="PTHR45527:SF1">
    <property type="entry name" value="FATTY ACID SYNTHASE"/>
    <property type="match status" value="1"/>
</dbReference>